<sequence length="417" mass="44486">RNVNGEVEITPLGGRGLGNFRGKFHTGTGPHGHDSKPIPEGVLGGSGSIPSPWDINPPTFPQPGDPDYVIPQGGEGFPYFNDPVAGAIPRIDPRKSAAPPPVRTTPGFLAGTPGWQPGDPNPTFYSGPPPSQEEYQRYEEWLRTIQMGATIGPFQASPEFQAWLDAERAAQTGGPPGIPAHSGDPMEVKAGGPPGVGSAYPEVQYESPFGRQRLTAASPSQAYTPTPAETAQIETQARAELDAQIAAAPWYQRTRMQGNYQGTLLGIINRLTQELVANPPPPSGADIGIPPGEEPVVEPPPTTPPPVVPPPTTPPPTDGVLSDVSNIPALEALRSGSSGQSIFDFGENYFSRPEQGIATLPSPFNFGKPFLTMPNSQRQDVLDFYKSQFALKPEDTMAMFFASQPGYRRSPSRAFGF</sequence>
<feature type="region of interest" description="Disordered" evidence="1">
    <location>
        <begin position="1"/>
        <end position="71"/>
    </location>
</feature>
<evidence type="ECO:0000313" key="2">
    <source>
        <dbReference type="EMBL" id="KKL91854.1"/>
    </source>
</evidence>
<comment type="caution">
    <text evidence="2">The sequence shown here is derived from an EMBL/GenBank/DDBJ whole genome shotgun (WGS) entry which is preliminary data.</text>
</comment>
<dbReference type="AlphaFoldDB" id="A0A0F9FZL4"/>
<name>A0A0F9FZL4_9ZZZZ</name>
<feature type="compositionally biased region" description="Pro residues" evidence="1">
    <location>
        <begin position="297"/>
        <end position="317"/>
    </location>
</feature>
<feature type="region of interest" description="Disordered" evidence="1">
    <location>
        <begin position="276"/>
        <end position="317"/>
    </location>
</feature>
<evidence type="ECO:0000256" key="1">
    <source>
        <dbReference type="SAM" id="MobiDB-lite"/>
    </source>
</evidence>
<reference evidence="2" key="1">
    <citation type="journal article" date="2015" name="Nature">
        <title>Complex archaea that bridge the gap between prokaryotes and eukaryotes.</title>
        <authorList>
            <person name="Spang A."/>
            <person name="Saw J.H."/>
            <person name="Jorgensen S.L."/>
            <person name="Zaremba-Niedzwiedzka K."/>
            <person name="Martijn J."/>
            <person name="Lind A.E."/>
            <person name="van Eijk R."/>
            <person name="Schleper C."/>
            <person name="Guy L."/>
            <person name="Ettema T.J."/>
        </authorList>
    </citation>
    <scope>NUCLEOTIDE SEQUENCE</scope>
</reference>
<protein>
    <submittedName>
        <fullName evidence="2">Uncharacterized protein</fullName>
    </submittedName>
</protein>
<accession>A0A0F9FZL4</accession>
<dbReference type="EMBL" id="LAZR01019621">
    <property type="protein sequence ID" value="KKL91854.1"/>
    <property type="molecule type" value="Genomic_DNA"/>
</dbReference>
<gene>
    <name evidence="2" type="ORF">LCGC14_1890520</name>
</gene>
<organism evidence="2">
    <name type="scientific">marine sediment metagenome</name>
    <dbReference type="NCBI Taxonomy" id="412755"/>
    <lineage>
        <taxon>unclassified sequences</taxon>
        <taxon>metagenomes</taxon>
        <taxon>ecological metagenomes</taxon>
    </lineage>
</organism>
<proteinExistence type="predicted"/>
<feature type="non-terminal residue" evidence="2">
    <location>
        <position position="1"/>
    </location>
</feature>